<dbReference type="InterPro" id="IPR036188">
    <property type="entry name" value="FAD/NAD-bd_sf"/>
</dbReference>
<evidence type="ECO:0000256" key="2">
    <source>
        <dbReference type="ARBA" id="ARBA00022630"/>
    </source>
</evidence>
<name>A0ABX1RFS7_9PSEU</name>
<keyword evidence="3" id="KW-0274">FAD</keyword>
<dbReference type="PANTHER" id="PTHR43557:SF2">
    <property type="entry name" value="RIESKE DOMAIN-CONTAINING PROTEIN-RELATED"/>
    <property type="match status" value="1"/>
</dbReference>
<dbReference type="InterPro" id="IPR050446">
    <property type="entry name" value="FAD-oxidoreductase/Apoptosis"/>
</dbReference>
<reference evidence="7 8" key="1">
    <citation type="submission" date="2020-04" db="EMBL/GenBank/DDBJ databases">
        <authorList>
            <person name="Klaysubun C."/>
            <person name="Duangmal K."/>
            <person name="Lipun K."/>
        </authorList>
    </citation>
    <scope>NUCLEOTIDE SEQUENCE [LARGE SCALE GENOMIC DNA]</scope>
    <source>
        <strain evidence="7 8">JCM 11839</strain>
    </source>
</reference>
<evidence type="ECO:0000259" key="5">
    <source>
        <dbReference type="Pfam" id="PF07992"/>
    </source>
</evidence>
<gene>
    <name evidence="7" type="ORF">HF577_14140</name>
</gene>
<dbReference type="SUPFAM" id="SSF55424">
    <property type="entry name" value="FAD/NAD-linked reductases, dimerisation (C-terminal) domain"/>
    <property type="match status" value="1"/>
</dbReference>
<dbReference type="PRINTS" id="PR00411">
    <property type="entry name" value="PNDRDTASEI"/>
</dbReference>
<organism evidence="7 8">
    <name type="scientific">Pseudonocardia xinjiangensis</name>
    <dbReference type="NCBI Taxonomy" id="75289"/>
    <lineage>
        <taxon>Bacteria</taxon>
        <taxon>Bacillati</taxon>
        <taxon>Actinomycetota</taxon>
        <taxon>Actinomycetes</taxon>
        <taxon>Pseudonocardiales</taxon>
        <taxon>Pseudonocardiaceae</taxon>
        <taxon>Pseudonocardia</taxon>
    </lineage>
</organism>
<keyword evidence="8" id="KW-1185">Reference proteome</keyword>
<dbReference type="PRINTS" id="PR00368">
    <property type="entry name" value="FADPNR"/>
</dbReference>
<dbReference type="InterPro" id="IPR016156">
    <property type="entry name" value="FAD/NAD-linked_Rdtase_dimer_sf"/>
</dbReference>
<dbReference type="Gene3D" id="3.50.50.60">
    <property type="entry name" value="FAD/NAD(P)-binding domain"/>
    <property type="match status" value="2"/>
</dbReference>
<keyword evidence="4" id="KW-0560">Oxidoreductase</keyword>
<proteinExistence type="predicted"/>
<sequence>MTGQPEHVMVVGAGLAGLRTVEQLRSAGFQGRISLVGAEPHAPYDRPPLSKQILTGDWEPERIVLAQLDTLEDLGVRVHLGMEAVALRPGDGGSGWDRGAPGHELELSDGATLHGDAVVIATGLAARTLPGQPAHVYTLRTLDDALALRDTLTRIESLLVVGGGFIGAEVATAAVQRGIAVTVLEGLPVVLARALGPDVGALAGRLFTEGGVDLHTGVALTGFTEPAGPGVAVELADGTTRSADAAVVGIGGVPRVDWLADTGIDLSNGLACGPTGRIHGLDAAWAVGDVAAWDDPVHGERYRDEHWTSASDQAAMAARDILGAAPPPATVPYFWSDQFGLKIQLLGRPELADAVVQLHGTGFDGGPVRGTVAGYFDGDRLMAVVGFGAARIVTRYRMQVAEAAVD</sequence>
<dbReference type="InterPro" id="IPR028202">
    <property type="entry name" value="Reductase_C"/>
</dbReference>
<feature type="domain" description="Reductase C-terminal" evidence="6">
    <location>
        <begin position="333"/>
        <end position="403"/>
    </location>
</feature>
<comment type="cofactor">
    <cofactor evidence="1">
        <name>FAD</name>
        <dbReference type="ChEBI" id="CHEBI:57692"/>
    </cofactor>
</comment>
<accession>A0ABX1RFS7</accession>
<evidence type="ECO:0000313" key="7">
    <source>
        <dbReference type="EMBL" id="NMH78220.1"/>
    </source>
</evidence>
<dbReference type="EMBL" id="JAAXKY010000039">
    <property type="protein sequence ID" value="NMH78220.1"/>
    <property type="molecule type" value="Genomic_DNA"/>
</dbReference>
<dbReference type="RefSeq" id="WP_169396296.1">
    <property type="nucleotide sequence ID" value="NZ_BAAAJH010000035.1"/>
</dbReference>
<dbReference type="Proteomes" id="UP001296706">
    <property type="component" value="Unassembled WGS sequence"/>
</dbReference>
<evidence type="ECO:0000256" key="4">
    <source>
        <dbReference type="ARBA" id="ARBA00023002"/>
    </source>
</evidence>
<feature type="domain" description="FAD/NAD(P)-binding" evidence="5">
    <location>
        <begin position="7"/>
        <end position="314"/>
    </location>
</feature>
<dbReference type="PANTHER" id="PTHR43557">
    <property type="entry name" value="APOPTOSIS-INDUCING FACTOR 1"/>
    <property type="match status" value="1"/>
</dbReference>
<evidence type="ECO:0000256" key="3">
    <source>
        <dbReference type="ARBA" id="ARBA00022827"/>
    </source>
</evidence>
<dbReference type="Pfam" id="PF07992">
    <property type="entry name" value="Pyr_redox_2"/>
    <property type="match status" value="1"/>
</dbReference>
<comment type="caution">
    <text evidence="7">The sequence shown here is derived from an EMBL/GenBank/DDBJ whole genome shotgun (WGS) entry which is preliminary data.</text>
</comment>
<dbReference type="InterPro" id="IPR023753">
    <property type="entry name" value="FAD/NAD-binding_dom"/>
</dbReference>
<dbReference type="Gene3D" id="3.30.390.30">
    <property type="match status" value="1"/>
</dbReference>
<evidence type="ECO:0000259" key="6">
    <source>
        <dbReference type="Pfam" id="PF14759"/>
    </source>
</evidence>
<evidence type="ECO:0000256" key="1">
    <source>
        <dbReference type="ARBA" id="ARBA00001974"/>
    </source>
</evidence>
<evidence type="ECO:0000313" key="8">
    <source>
        <dbReference type="Proteomes" id="UP001296706"/>
    </source>
</evidence>
<dbReference type="SUPFAM" id="SSF51905">
    <property type="entry name" value="FAD/NAD(P)-binding domain"/>
    <property type="match status" value="2"/>
</dbReference>
<keyword evidence="2" id="KW-0285">Flavoprotein</keyword>
<protein>
    <submittedName>
        <fullName evidence="7">FAD-dependent oxidoreductase</fullName>
    </submittedName>
</protein>
<dbReference type="Pfam" id="PF14759">
    <property type="entry name" value="Reductase_C"/>
    <property type="match status" value="1"/>
</dbReference>